<protein>
    <submittedName>
        <fullName evidence="2">OLC1v1012467C1</fullName>
    </submittedName>
</protein>
<proteinExistence type="predicted"/>
<keyword evidence="3" id="KW-1185">Reference proteome</keyword>
<feature type="compositionally biased region" description="Low complexity" evidence="1">
    <location>
        <begin position="121"/>
        <end position="144"/>
    </location>
</feature>
<feature type="region of interest" description="Disordered" evidence="1">
    <location>
        <begin position="121"/>
        <end position="145"/>
    </location>
</feature>
<dbReference type="EMBL" id="OX459124">
    <property type="protein sequence ID" value="CAI9112090.1"/>
    <property type="molecule type" value="Genomic_DNA"/>
</dbReference>
<evidence type="ECO:0000313" key="2">
    <source>
        <dbReference type="EMBL" id="CAI9112090.1"/>
    </source>
</evidence>
<dbReference type="Proteomes" id="UP001161247">
    <property type="component" value="Chromosome 7"/>
</dbReference>
<accession>A0AAV1DZ08</accession>
<organism evidence="2 3">
    <name type="scientific">Oldenlandia corymbosa var. corymbosa</name>
    <dbReference type="NCBI Taxonomy" id="529605"/>
    <lineage>
        <taxon>Eukaryota</taxon>
        <taxon>Viridiplantae</taxon>
        <taxon>Streptophyta</taxon>
        <taxon>Embryophyta</taxon>
        <taxon>Tracheophyta</taxon>
        <taxon>Spermatophyta</taxon>
        <taxon>Magnoliopsida</taxon>
        <taxon>eudicotyledons</taxon>
        <taxon>Gunneridae</taxon>
        <taxon>Pentapetalae</taxon>
        <taxon>asterids</taxon>
        <taxon>lamiids</taxon>
        <taxon>Gentianales</taxon>
        <taxon>Rubiaceae</taxon>
        <taxon>Rubioideae</taxon>
        <taxon>Spermacoceae</taxon>
        <taxon>Hedyotis-Oldenlandia complex</taxon>
        <taxon>Oldenlandia</taxon>
    </lineage>
</organism>
<evidence type="ECO:0000256" key="1">
    <source>
        <dbReference type="SAM" id="MobiDB-lite"/>
    </source>
</evidence>
<name>A0AAV1DZ08_OLDCO</name>
<evidence type="ECO:0000313" key="3">
    <source>
        <dbReference type="Proteomes" id="UP001161247"/>
    </source>
</evidence>
<gene>
    <name evidence="2" type="ORF">OLC1_LOCUS19345</name>
</gene>
<dbReference type="AlphaFoldDB" id="A0AAV1DZ08"/>
<reference evidence="2" key="1">
    <citation type="submission" date="2023-03" db="EMBL/GenBank/DDBJ databases">
        <authorList>
            <person name="Julca I."/>
        </authorList>
    </citation>
    <scope>NUCLEOTIDE SEQUENCE</scope>
</reference>
<sequence length="406" mass="44210">MILRDHPSLQQARLHACRSWYEKVVPSQPAFIPPYGNFTFDGRLAPPISDQYQPYSVAVATKGVPPAHESAGQTKTDECSQRTDAEETVWIQDQLPDKSFGRMTPCKVFKGAIPPVALQTASTTAPTTESAAANQQTQQLTEQQSVTASNRLPALMGGSSMPPHPTREEVQEKRLWTGVEHEQNRNQEAAARIASAGFNTAENTNVPRIPTQTPTGNQTKYITMANQHGHLQYFQVLHLPNHYSQLVPVVNPPIGAIGNGTQAARTPLVHQGPPLNGVHNQPQEPVTSQVVAHVNNNPTSNQDDEVVVLFGANRQVSIASLESCSVISQKFISQGHADNVGQQAAGTGQALINANPALAADQIELRRLMSEVLRRDLGFKIPEVPGKPYPALVDLEHFPQNFKLPT</sequence>